<sequence>MQPIPGYKLFYSIRLFLVKRIILACGEKVVVKNKCYFGDGSKLRVGNYSQLGQNARISGSVQIGDYVMMGPDVVIMAVTHDISDTTKPMIDPTNPSIENPVSIGNNVWIGTRVIILPGVSIGSNSIIGSGAVVTKSFPDNSVIGGVPAKFIKKRE</sequence>
<dbReference type="InterPro" id="IPR001451">
    <property type="entry name" value="Hexapep"/>
</dbReference>
<evidence type="ECO:0000313" key="3">
    <source>
        <dbReference type="EMBL" id="MFD0983645.1"/>
    </source>
</evidence>
<dbReference type="EMBL" id="JBHTIZ010000011">
    <property type="protein sequence ID" value="MFD0983645.1"/>
    <property type="molecule type" value="Genomic_DNA"/>
</dbReference>
<proteinExistence type="inferred from homology"/>
<dbReference type="Pfam" id="PF00132">
    <property type="entry name" value="Hexapep"/>
    <property type="match status" value="1"/>
</dbReference>
<comment type="similarity">
    <text evidence="1">Belongs to the transferase hexapeptide repeat family.</text>
</comment>
<name>A0ABW3J154_9FLAO</name>
<keyword evidence="4" id="KW-1185">Reference proteome</keyword>
<comment type="caution">
    <text evidence="3">The sequence shown here is derived from an EMBL/GenBank/DDBJ whole genome shotgun (WGS) entry which is preliminary data.</text>
</comment>
<dbReference type="InterPro" id="IPR051159">
    <property type="entry name" value="Hexapeptide_acetyltransf"/>
</dbReference>
<evidence type="ECO:0000256" key="1">
    <source>
        <dbReference type="ARBA" id="ARBA00007274"/>
    </source>
</evidence>
<dbReference type="Proteomes" id="UP001597051">
    <property type="component" value="Unassembled WGS sequence"/>
</dbReference>
<evidence type="ECO:0000256" key="2">
    <source>
        <dbReference type="ARBA" id="ARBA00022679"/>
    </source>
</evidence>
<reference evidence="4" key="1">
    <citation type="journal article" date="2019" name="Int. J. Syst. Evol. Microbiol.">
        <title>The Global Catalogue of Microorganisms (GCM) 10K type strain sequencing project: providing services to taxonomists for standard genome sequencing and annotation.</title>
        <authorList>
            <consortium name="The Broad Institute Genomics Platform"/>
            <consortium name="The Broad Institute Genome Sequencing Center for Infectious Disease"/>
            <person name="Wu L."/>
            <person name="Ma J."/>
        </authorList>
    </citation>
    <scope>NUCLEOTIDE SEQUENCE [LARGE SCALE GENOMIC DNA]</scope>
    <source>
        <strain evidence="4">CECT 7649</strain>
    </source>
</reference>
<dbReference type="InterPro" id="IPR011004">
    <property type="entry name" value="Trimer_LpxA-like_sf"/>
</dbReference>
<protein>
    <submittedName>
        <fullName evidence="3">Acyltransferase</fullName>
    </submittedName>
</protein>
<accession>A0ABW3J154</accession>
<keyword evidence="2" id="KW-0808">Transferase</keyword>
<dbReference type="Gene3D" id="2.160.10.10">
    <property type="entry name" value="Hexapeptide repeat proteins"/>
    <property type="match status" value="1"/>
</dbReference>
<dbReference type="PANTHER" id="PTHR23416">
    <property type="entry name" value="SIALIC ACID SYNTHASE-RELATED"/>
    <property type="match status" value="1"/>
</dbReference>
<dbReference type="RefSeq" id="WP_379819053.1">
    <property type="nucleotide sequence ID" value="NZ_JBHTIZ010000011.1"/>
</dbReference>
<dbReference type="GO" id="GO:0016746">
    <property type="term" value="F:acyltransferase activity"/>
    <property type="evidence" value="ECO:0007669"/>
    <property type="project" value="UniProtKB-KW"/>
</dbReference>
<organism evidence="3 4">
    <name type="scientific">Flavobacterium myungsuense</name>
    <dbReference type="NCBI Taxonomy" id="651823"/>
    <lineage>
        <taxon>Bacteria</taxon>
        <taxon>Pseudomonadati</taxon>
        <taxon>Bacteroidota</taxon>
        <taxon>Flavobacteriia</taxon>
        <taxon>Flavobacteriales</taxon>
        <taxon>Flavobacteriaceae</taxon>
        <taxon>Flavobacterium</taxon>
    </lineage>
</organism>
<dbReference type="CDD" id="cd04647">
    <property type="entry name" value="LbH_MAT_like"/>
    <property type="match status" value="1"/>
</dbReference>
<dbReference type="PANTHER" id="PTHR23416:SF23">
    <property type="entry name" value="ACETYLTRANSFERASE C18B11.09C-RELATED"/>
    <property type="match status" value="1"/>
</dbReference>
<keyword evidence="3" id="KW-0012">Acyltransferase</keyword>
<gene>
    <name evidence="3" type="ORF">ACFQ0S_04050</name>
</gene>
<dbReference type="SUPFAM" id="SSF51161">
    <property type="entry name" value="Trimeric LpxA-like enzymes"/>
    <property type="match status" value="1"/>
</dbReference>
<evidence type="ECO:0000313" key="4">
    <source>
        <dbReference type="Proteomes" id="UP001597051"/>
    </source>
</evidence>